<keyword evidence="2" id="KW-1185">Reference proteome</keyword>
<dbReference type="RefSeq" id="XP_060417501.1">
    <property type="nucleotide sequence ID" value="XM_060557077.1"/>
</dbReference>
<organism evidence="1 2">
    <name type="scientific">Colletotrichum navitas</name>
    <dbReference type="NCBI Taxonomy" id="681940"/>
    <lineage>
        <taxon>Eukaryota</taxon>
        <taxon>Fungi</taxon>
        <taxon>Dikarya</taxon>
        <taxon>Ascomycota</taxon>
        <taxon>Pezizomycotina</taxon>
        <taxon>Sordariomycetes</taxon>
        <taxon>Hypocreomycetidae</taxon>
        <taxon>Glomerellales</taxon>
        <taxon>Glomerellaceae</taxon>
        <taxon>Colletotrichum</taxon>
        <taxon>Colletotrichum graminicola species complex</taxon>
    </lineage>
</organism>
<evidence type="ECO:0000313" key="1">
    <source>
        <dbReference type="EMBL" id="KAK1596648.1"/>
    </source>
</evidence>
<accession>A0AAD8Q665</accession>
<dbReference type="EMBL" id="JAHLJV010000011">
    <property type="protein sequence ID" value="KAK1596648.1"/>
    <property type="molecule type" value="Genomic_DNA"/>
</dbReference>
<dbReference type="AlphaFoldDB" id="A0AAD8Q665"/>
<sequence length="89" mass="9891">MITSPSLSLTPDVAKPSWLPITTSLIVLLFTRQTFAQLQPPPFCLIPSCFYFLALGRIASFFRNILLLLLLPAAARSTFACRCFSPSRL</sequence>
<protein>
    <submittedName>
        <fullName evidence="1">Uncharacterized protein</fullName>
    </submittedName>
</protein>
<gene>
    <name evidence="1" type="ORF">LY79DRAFT_543802</name>
</gene>
<proteinExistence type="predicted"/>
<reference evidence="1" key="1">
    <citation type="submission" date="2021-06" db="EMBL/GenBank/DDBJ databases">
        <title>Comparative genomics, transcriptomics and evolutionary studies reveal genomic signatures of adaptation to plant cell wall in hemibiotrophic fungi.</title>
        <authorList>
            <consortium name="DOE Joint Genome Institute"/>
            <person name="Baroncelli R."/>
            <person name="Diaz J.F."/>
            <person name="Benocci T."/>
            <person name="Peng M."/>
            <person name="Battaglia E."/>
            <person name="Haridas S."/>
            <person name="Andreopoulos W."/>
            <person name="Labutti K."/>
            <person name="Pangilinan J."/>
            <person name="Floch G.L."/>
            <person name="Makela M.R."/>
            <person name="Henrissat B."/>
            <person name="Grigoriev I.V."/>
            <person name="Crouch J.A."/>
            <person name="De Vries R.P."/>
            <person name="Sukno S.A."/>
            <person name="Thon M.R."/>
        </authorList>
    </citation>
    <scope>NUCLEOTIDE SEQUENCE</scope>
    <source>
        <strain evidence="1">CBS 125086</strain>
    </source>
</reference>
<comment type="caution">
    <text evidence="1">The sequence shown here is derived from an EMBL/GenBank/DDBJ whole genome shotgun (WGS) entry which is preliminary data.</text>
</comment>
<name>A0AAD8Q665_9PEZI</name>
<evidence type="ECO:0000313" key="2">
    <source>
        <dbReference type="Proteomes" id="UP001230504"/>
    </source>
</evidence>
<dbReference type="GeneID" id="85441317"/>
<dbReference type="Proteomes" id="UP001230504">
    <property type="component" value="Unassembled WGS sequence"/>
</dbReference>